<name>A0AAN0P7R4_ACISD</name>
<gene>
    <name evidence="1" type="ordered locus">AOLE_07595</name>
</gene>
<dbReference type="Proteomes" id="UP000000392">
    <property type="component" value="Chromosome"/>
</dbReference>
<dbReference type="InterPro" id="IPR011990">
    <property type="entry name" value="TPR-like_helical_dom_sf"/>
</dbReference>
<accession>A0AAN0P7R4</accession>
<dbReference type="KEGG" id="acd:AOLE_07595"/>
<dbReference type="EMBL" id="CP002080">
    <property type="protein sequence ID" value="ADI90410.1"/>
    <property type="molecule type" value="Genomic_DNA"/>
</dbReference>
<sequence length="760" mass="90230">MNTNDQKKIINWIKNEKFSHLNFLEEEWNTSVNDHYPGFFYFILDLKNENNDFVFDEIVKRKGSEAEAYFYLGCIAGKIFDYNKSKHIELGFYRKALLIDSNHADANWSVFYYSNKIDHLLKCLSSFYKNNEIQKIKNVLNNIYDLDGLEDLNREELLFLKKILNHGELRGNRNIDRIIIDLCFCLGDLEEGLENINNIDKINYRIIKKYVDKNLITLDDSLLKINSFELSKIKNCDKNKIYEVYLNEAKAGGPNPTSDVLIQKAYEAKKYNDVVSLFEKANKEDKLIAIIDSHLYYLLSQIELDNEYNKQTYEYIIKKFNDLNFLKNDKNSYFLFLKLRFKLICKDLEKKVKENYFSNFPIENYSILQEAEEILKKDEIVNNKSYTELKGRLNNIKDKYYKEKSEEKLKEYGDTLSLEKFELSEFNEYCYVSISCGNYENTIDNINKFHKYNRPTMSTLNSLAICYMHINDYKNAFKYSKEALECMRASKEYDYIIINNYLDLYKKAVCEDFSKEEYNKLVNEFNLGLVKSFTWNNFLSTRFNILYKYSPFNVNTIDALTNQYFFLPSKRLLNDPIELPELSKIRPDTHILENYNICSFSNNENSMLMWSHYAQQHQGVMVEYFFGGELPFGYGISKVDYADDKKRYKDKDEFIFNQFLLTKNKDWSYENEVRLFTFLNNKVEFETYKYPNPDRTKINASIKSITLGLNFPEDKKKLIGIIVNTLNAKKLPHESKISVKQAFLCEDNSYALEYRELFLD</sequence>
<dbReference type="GeneID" id="9381943"/>
<reference evidence="1 2" key="1">
    <citation type="journal article" date="2010" name="J. Bacteriol.">
        <title>Complete genome sequence of the diesel-degrading Acinetobacter sp. strain DR1.</title>
        <authorList>
            <person name="Jung J."/>
            <person name="Baek J.H."/>
            <person name="Park W."/>
        </authorList>
    </citation>
    <scope>NUCLEOTIDE SEQUENCE [LARGE SCALE GENOMIC DNA]</scope>
    <source>
        <strain evidence="2">JCM 16667 / KCTC 23045 / DR1</strain>
    </source>
</reference>
<evidence type="ECO:0008006" key="3">
    <source>
        <dbReference type="Google" id="ProtNLM"/>
    </source>
</evidence>
<dbReference type="Pfam" id="PF11185">
    <property type="entry name" value="DUF2971"/>
    <property type="match status" value="1"/>
</dbReference>
<proteinExistence type="predicted"/>
<dbReference type="AlphaFoldDB" id="A0AAN0P7R4"/>
<dbReference type="RefSeq" id="WP_013197536.1">
    <property type="nucleotide sequence ID" value="NC_014259.1"/>
</dbReference>
<protein>
    <recommendedName>
        <fullName evidence="3">DUF2971 domain-containing protein</fullName>
    </recommendedName>
</protein>
<evidence type="ECO:0000313" key="2">
    <source>
        <dbReference type="Proteomes" id="UP000000392"/>
    </source>
</evidence>
<evidence type="ECO:0000313" key="1">
    <source>
        <dbReference type="EMBL" id="ADI90410.1"/>
    </source>
</evidence>
<dbReference type="InterPro" id="IPR021352">
    <property type="entry name" value="DUF2971"/>
</dbReference>
<organism evidence="1 2">
    <name type="scientific">Acinetobacter oleivorans (strain JCM 16667 / KCTC 23045 / DR1)</name>
    <dbReference type="NCBI Taxonomy" id="436717"/>
    <lineage>
        <taxon>Bacteria</taxon>
        <taxon>Pseudomonadati</taxon>
        <taxon>Pseudomonadota</taxon>
        <taxon>Gammaproteobacteria</taxon>
        <taxon>Moraxellales</taxon>
        <taxon>Moraxellaceae</taxon>
        <taxon>Acinetobacter</taxon>
    </lineage>
</organism>
<dbReference type="SUPFAM" id="SSF48452">
    <property type="entry name" value="TPR-like"/>
    <property type="match status" value="1"/>
</dbReference>